<evidence type="ECO:0000313" key="2">
    <source>
        <dbReference type="EMBL" id="TDR53255.1"/>
    </source>
</evidence>
<keyword evidence="1" id="KW-0812">Transmembrane</keyword>
<evidence type="ECO:0000256" key="1">
    <source>
        <dbReference type="SAM" id="Phobius"/>
    </source>
</evidence>
<keyword evidence="1" id="KW-1133">Transmembrane helix</keyword>
<comment type="caution">
    <text evidence="2">The sequence shown here is derived from an EMBL/GenBank/DDBJ whole genome shotgun (WGS) entry which is preliminary data.</text>
</comment>
<name>A0A4R6ZLP6_9LIST</name>
<dbReference type="EMBL" id="SNZK01000005">
    <property type="protein sequence ID" value="TDR53255.1"/>
    <property type="molecule type" value="Genomic_DNA"/>
</dbReference>
<protein>
    <submittedName>
        <fullName evidence="2">Uncharacterized protein</fullName>
    </submittedName>
</protein>
<organism evidence="2 3">
    <name type="scientific">Listeria rocourtiae</name>
    <dbReference type="NCBI Taxonomy" id="647910"/>
    <lineage>
        <taxon>Bacteria</taxon>
        <taxon>Bacillati</taxon>
        <taxon>Bacillota</taxon>
        <taxon>Bacilli</taxon>
        <taxon>Bacillales</taxon>
        <taxon>Listeriaceae</taxon>
        <taxon>Listeria</taxon>
    </lineage>
</organism>
<dbReference type="AlphaFoldDB" id="A0A4R6ZLP6"/>
<proteinExistence type="predicted"/>
<feature type="transmembrane region" description="Helical" evidence="1">
    <location>
        <begin position="51"/>
        <end position="73"/>
    </location>
</feature>
<keyword evidence="1" id="KW-0472">Membrane</keyword>
<gene>
    <name evidence="2" type="ORF">DFP96_105181</name>
</gene>
<evidence type="ECO:0000313" key="3">
    <source>
        <dbReference type="Proteomes" id="UP000295558"/>
    </source>
</evidence>
<keyword evidence="3" id="KW-1185">Reference proteome</keyword>
<dbReference type="Proteomes" id="UP000295558">
    <property type="component" value="Unassembled WGS sequence"/>
</dbReference>
<reference evidence="2 3" key="1">
    <citation type="submission" date="2019-03" db="EMBL/GenBank/DDBJ databases">
        <title>Genomic Encyclopedia of Type Strains, Phase III (KMG-III): the genomes of soil and plant-associated and newly described type strains.</title>
        <authorList>
            <person name="Whitman W."/>
        </authorList>
    </citation>
    <scope>NUCLEOTIDE SEQUENCE [LARGE SCALE GENOMIC DNA]</scope>
    <source>
        <strain evidence="2 3">CECT 7972</strain>
    </source>
</reference>
<accession>A0A4R6ZLP6</accession>
<dbReference type="STRING" id="1265846.PROCOU_10608"/>
<sequence>MFEELSGGRQFHYIQLHIVVLKKLTTLFKNHNKAGSGGALHDTIRGLHARFALLHIEVLLASGFLLVSCYFLLGA</sequence>